<evidence type="ECO:0000256" key="3">
    <source>
        <dbReference type="ARBA" id="ARBA00022475"/>
    </source>
</evidence>
<evidence type="ECO:0000256" key="7">
    <source>
        <dbReference type="ARBA" id="ARBA00023136"/>
    </source>
</evidence>
<keyword evidence="12" id="KW-1185">Reference proteome</keyword>
<comment type="subunit">
    <text evidence="9">The complex comprises the extracytoplasmic solute receptor protein and the two transmembrane proteins.</text>
</comment>
<comment type="caution">
    <text evidence="11">The sequence shown here is derived from an EMBL/GenBank/DDBJ whole genome shotgun (WGS) entry which is preliminary data.</text>
</comment>
<dbReference type="GO" id="GO:0015740">
    <property type="term" value="P:C4-dicarboxylate transport"/>
    <property type="evidence" value="ECO:0007669"/>
    <property type="project" value="TreeGrafter"/>
</dbReference>
<gene>
    <name evidence="11" type="ORF">E0D97_09815</name>
</gene>
<evidence type="ECO:0000256" key="1">
    <source>
        <dbReference type="ARBA" id="ARBA00004429"/>
    </source>
</evidence>
<evidence type="ECO:0000256" key="5">
    <source>
        <dbReference type="ARBA" id="ARBA00022692"/>
    </source>
</evidence>
<evidence type="ECO:0000313" key="11">
    <source>
        <dbReference type="EMBL" id="TCD14359.1"/>
    </source>
</evidence>
<organism evidence="11 12">
    <name type="scientific">Oricola cellulosilytica</name>
    <dbReference type="NCBI Taxonomy" id="1429082"/>
    <lineage>
        <taxon>Bacteria</taxon>
        <taxon>Pseudomonadati</taxon>
        <taxon>Pseudomonadota</taxon>
        <taxon>Alphaproteobacteria</taxon>
        <taxon>Hyphomicrobiales</taxon>
        <taxon>Ahrensiaceae</taxon>
        <taxon>Oricola</taxon>
    </lineage>
</organism>
<evidence type="ECO:0000256" key="4">
    <source>
        <dbReference type="ARBA" id="ARBA00022519"/>
    </source>
</evidence>
<evidence type="ECO:0000259" key="10">
    <source>
        <dbReference type="Pfam" id="PF04290"/>
    </source>
</evidence>
<dbReference type="InterPro" id="IPR007387">
    <property type="entry name" value="TRAP_DctQ"/>
</dbReference>
<feature type="transmembrane region" description="Helical" evidence="9">
    <location>
        <begin position="51"/>
        <end position="72"/>
    </location>
</feature>
<dbReference type="AlphaFoldDB" id="A0A4R0PDE8"/>
<dbReference type="PANTHER" id="PTHR35011">
    <property type="entry name" value="2,3-DIKETO-L-GULONATE TRAP TRANSPORTER SMALL PERMEASE PROTEIN YIAM"/>
    <property type="match status" value="1"/>
</dbReference>
<protein>
    <recommendedName>
        <fullName evidence="9">TRAP transporter small permease protein</fullName>
    </recommendedName>
</protein>
<keyword evidence="6 9" id="KW-1133">Transmembrane helix</keyword>
<dbReference type="GO" id="GO:0005886">
    <property type="term" value="C:plasma membrane"/>
    <property type="evidence" value="ECO:0007669"/>
    <property type="project" value="UniProtKB-SubCell"/>
</dbReference>
<dbReference type="OrthoDB" id="9797534at2"/>
<keyword evidence="5 9" id="KW-0812">Transmembrane</keyword>
<comment type="function">
    <text evidence="9">Part of the tripartite ATP-independent periplasmic (TRAP) transport system.</text>
</comment>
<feature type="transmembrane region" description="Helical" evidence="9">
    <location>
        <begin position="101"/>
        <end position="119"/>
    </location>
</feature>
<dbReference type="InterPro" id="IPR055348">
    <property type="entry name" value="DctQ"/>
</dbReference>
<keyword evidence="4 9" id="KW-0997">Cell inner membrane</keyword>
<reference evidence="11 12" key="1">
    <citation type="journal article" date="2015" name="Antonie Van Leeuwenhoek">
        <title>Oricola cellulosilytica gen. nov., sp. nov., a cellulose-degrading bacterium of the family Phyllobacteriaceae isolated from surface seashore water, and emended descriptions of Mesorhizobium loti and Phyllobacterium myrsinacearum.</title>
        <authorList>
            <person name="Hameed A."/>
            <person name="Shahina M."/>
            <person name="Lai W.A."/>
            <person name="Lin S.Y."/>
            <person name="Young L.S."/>
            <person name="Liu Y.C."/>
            <person name="Hsu Y.H."/>
            <person name="Young C.C."/>
        </authorList>
    </citation>
    <scope>NUCLEOTIDE SEQUENCE [LARGE SCALE GENOMIC DNA]</scope>
    <source>
        <strain evidence="11 12">KCTC 52183</strain>
    </source>
</reference>
<evidence type="ECO:0000256" key="9">
    <source>
        <dbReference type="RuleBase" id="RU369079"/>
    </source>
</evidence>
<feature type="domain" description="Tripartite ATP-independent periplasmic transporters DctQ component" evidence="10">
    <location>
        <begin position="54"/>
        <end position="166"/>
    </location>
</feature>
<keyword evidence="2 9" id="KW-0813">Transport</keyword>
<feature type="transmembrane region" description="Helical" evidence="9">
    <location>
        <begin position="7"/>
        <end position="31"/>
    </location>
</feature>
<evidence type="ECO:0000256" key="2">
    <source>
        <dbReference type="ARBA" id="ARBA00022448"/>
    </source>
</evidence>
<comment type="similarity">
    <text evidence="8 9">Belongs to the TRAP transporter small permease family.</text>
</comment>
<keyword evidence="7 9" id="KW-0472">Membrane</keyword>
<comment type="subcellular location">
    <subcellularLocation>
        <location evidence="1 9">Cell inner membrane</location>
        <topology evidence="1 9">Multi-pass membrane protein</topology>
    </subcellularLocation>
</comment>
<accession>A0A4R0PDE8</accession>
<dbReference type="Pfam" id="PF04290">
    <property type="entry name" value="DctQ"/>
    <property type="match status" value="1"/>
</dbReference>
<dbReference type="EMBL" id="SJST01000003">
    <property type="protein sequence ID" value="TCD14359.1"/>
    <property type="molecule type" value="Genomic_DNA"/>
</dbReference>
<sequence>MRRFLNGLYAISLGLSALCLTLIAILVAAQIAGRVGDRILLAFGTDAVGLAVPSLAEIGGFLFVAASTLALAPTLKSASHVRVTVLAAALGAKGARVLDSAMLAGATVLAVFAAWHSTLQLIDSWKFGSVSYGVVPVPLWIPQAAMSAGFVVLAIAVVDELVTLLRGGVPDFRREEEGRDAVSGAVE</sequence>
<keyword evidence="3" id="KW-1003">Cell membrane</keyword>
<evidence type="ECO:0000256" key="8">
    <source>
        <dbReference type="ARBA" id="ARBA00038436"/>
    </source>
</evidence>
<evidence type="ECO:0000313" key="12">
    <source>
        <dbReference type="Proteomes" id="UP000291301"/>
    </source>
</evidence>
<proteinExistence type="inferred from homology"/>
<dbReference type="Proteomes" id="UP000291301">
    <property type="component" value="Unassembled WGS sequence"/>
</dbReference>
<feature type="transmembrane region" description="Helical" evidence="9">
    <location>
        <begin position="139"/>
        <end position="158"/>
    </location>
</feature>
<dbReference type="RefSeq" id="WP_131568314.1">
    <property type="nucleotide sequence ID" value="NZ_JAINFK010000002.1"/>
</dbReference>
<evidence type="ECO:0000256" key="6">
    <source>
        <dbReference type="ARBA" id="ARBA00022989"/>
    </source>
</evidence>
<dbReference type="PANTHER" id="PTHR35011:SF10">
    <property type="entry name" value="TRAP TRANSPORTER SMALL PERMEASE PROTEIN"/>
    <property type="match status" value="1"/>
</dbReference>
<dbReference type="GO" id="GO:0022857">
    <property type="term" value="F:transmembrane transporter activity"/>
    <property type="evidence" value="ECO:0007669"/>
    <property type="project" value="UniProtKB-UniRule"/>
</dbReference>
<name>A0A4R0PDE8_9HYPH</name>